<dbReference type="EMBL" id="JBEPCU010000406">
    <property type="protein sequence ID" value="MER6979643.1"/>
    <property type="molecule type" value="Genomic_DNA"/>
</dbReference>
<keyword evidence="2" id="KW-1185">Reference proteome</keyword>
<gene>
    <name evidence="1" type="ORF">ABT317_22370</name>
</gene>
<evidence type="ECO:0000313" key="2">
    <source>
        <dbReference type="Proteomes" id="UP001458415"/>
    </source>
</evidence>
<reference evidence="1 2" key="1">
    <citation type="submission" date="2024-06" db="EMBL/GenBank/DDBJ databases">
        <title>The Natural Products Discovery Center: Release of the First 8490 Sequenced Strains for Exploring Actinobacteria Biosynthetic Diversity.</title>
        <authorList>
            <person name="Kalkreuter E."/>
            <person name="Kautsar S.A."/>
            <person name="Yang D."/>
            <person name="Bader C.D."/>
            <person name="Teijaro C.N."/>
            <person name="Fluegel L."/>
            <person name="Davis C.M."/>
            <person name="Simpson J.R."/>
            <person name="Lauterbach L."/>
            <person name="Steele A.D."/>
            <person name="Gui C."/>
            <person name="Meng S."/>
            <person name="Li G."/>
            <person name="Viehrig K."/>
            <person name="Ye F."/>
            <person name="Su P."/>
            <person name="Kiefer A.F."/>
            <person name="Nichols A."/>
            <person name="Cepeda A.J."/>
            <person name="Yan W."/>
            <person name="Fan B."/>
            <person name="Jiang Y."/>
            <person name="Adhikari A."/>
            <person name="Zheng C.-J."/>
            <person name="Schuster L."/>
            <person name="Cowan T.M."/>
            <person name="Smanski M.J."/>
            <person name="Chevrette M.G."/>
            <person name="De Carvalho L.P.S."/>
            <person name="Shen B."/>
        </authorList>
    </citation>
    <scope>NUCLEOTIDE SEQUENCE [LARGE SCALE GENOMIC DNA]</scope>
    <source>
        <strain evidence="1 2">NPDC000634</strain>
    </source>
</reference>
<name>A0ABV1W628_9ACTN</name>
<sequence length="105" mass="11293">MLATAICEEIELIAEAGDAEDALDLSRRLARETDTTRAVAVRRTVSKGQVDRAALRQLGLGIAEEVARSQLWAAREFRALTREMAADPIGASILARAAGEAGRLF</sequence>
<organism evidence="1 2">
    <name type="scientific">Streptomyces carpinensis</name>
    <dbReference type="NCBI Taxonomy" id="66369"/>
    <lineage>
        <taxon>Bacteria</taxon>
        <taxon>Bacillati</taxon>
        <taxon>Actinomycetota</taxon>
        <taxon>Actinomycetes</taxon>
        <taxon>Kitasatosporales</taxon>
        <taxon>Streptomycetaceae</taxon>
        <taxon>Streptomyces</taxon>
    </lineage>
</organism>
<accession>A0ABV1W628</accession>
<evidence type="ECO:0000313" key="1">
    <source>
        <dbReference type="EMBL" id="MER6979643.1"/>
    </source>
</evidence>
<proteinExistence type="predicted"/>
<protein>
    <submittedName>
        <fullName evidence="1">Uncharacterized protein</fullName>
    </submittedName>
</protein>
<comment type="caution">
    <text evidence="1">The sequence shown here is derived from an EMBL/GenBank/DDBJ whole genome shotgun (WGS) entry which is preliminary data.</text>
</comment>
<dbReference type="Proteomes" id="UP001458415">
    <property type="component" value="Unassembled WGS sequence"/>
</dbReference>
<dbReference type="RefSeq" id="WP_086728861.1">
    <property type="nucleotide sequence ID" value="NZ_MUBM01000268.1"/>
</dbReference>